<protein>
    <recommendedName>
        <fullName evidence="2">HIT domain-containing protein</fullName>
    </recommendedName>
</protein>
<organism evidence="3 4">
    <name type="scientific">bacterium (Candidatus Gribaldobacteria) CG10_big_fil_rev_8_21_14_0_10_41_12</name>
    <dbReference type="NCBI Taxonomy" id="2014277"/>
    <lineage>
        <taxon>Bacteria</taxon>
        <taxon>Candidatus Gribaldobacteria</taxon>
    </lineage>
</organism>
<feature type="domain" description="HIT" evidence="2">
    <location>
        <begin position="1"/>
        <end position="98"/>
    </location>
</feature>
<dbReference type="Gene3D" id="3.30.428.10">
    <property type="entry name" value="HIT-like"/>
    <property type="match status" value="1"/>
</dbReference>
<sequence length="154" mass="18379">MNKYEQNKIKDYQHWTVYVHENQSYLGRCVIACKRAKADDLANASQEELLEFLRIINELKNALQKAFQTDWFNYSFLGNADQHLHCHFIPRYQTERVFEGIVFKDELWGHNYKTDHNFQTTDEIREKIKQTIQKLIEGRPPENWEPSLGRSALC</sequence>
<comment type="caution">
    <text evidence="3">The sequence shown here is derived from an EMBL/GenBank/DDBJ whole genome shotgun (WGS) entry which is preliminary data.</text>
</comment>
<gene>
    <name evidence="3" type="ORF">COU03_03465</name>
</gene>
<evidence type="ECO:0000313" key="4">
    <source>
        <dbReference type="Proteomes" id="UP000228906"/>
    </source>
</evidence>
<dbReference type="InterPro" id="IPR011146">
    <property type="entry name" value="HIT-like"/>
</dbReference>
<dbReference type="Proteomes" id="UP000228906">
    <property type="component" value="Unassembled WGS sequence"/>
</dbReference>
<evidence type="ECO:0000313" key="3">
    <source>
        <dbReference type="EMBL" id="PIR90977.1"/>
    </source>
</evidence>
<dbReference type="SUPFAM" id="SSF54197">
    <property type="entry name" value="HIT-like"/>
    <property type="match status" value="1"/>
</dbReference>
<dbReference type="EMBL" id="PFAV01000063">
    <property type="protein sequence ID" value="PIR90977.1"/>
    <property type="molecule type" value="Genomic_DNA"/>
</dbReference>
<dbReference type="GO" id="GO:0003824">
    <property type="term" value="F:catalytic activity"/>
    <property type="evidence" value="ECO:0007669"/>
    <property type="project" value="InterPro"/>
</dbReference>
<evidence type="ECO:0000256" key="1">
    <source>
        <dbReference type="PROSITE-ProRule" id="PRU00464"/>
    </source>
</evidence>
<proteinExistence type="predicted"/>
<name>A0A2H0UVY9_9BACT</name>
<accession>A0A2H0UVY9</accession>
<feature type="short sequence motif" description="Histidine triad motif" evidence="1">
    <location>
        <begin position="83"/>
        <end position="87"/>
    </location>
</feature>
<reference evidence="4" key="1">
    <citation type="submission" date="2017-09" db="EMBL/GenBank/DDBJ databases">
        <title>Depth-based differentiation of microbial function through sediment-hosted aquifers and enrichment of novel symbionts in the deep terrestrial subsurface.</title>
        <authorList>
            <person name="Probst A.J."/>
            <person name="Ladd B."/>
            <person name="Jarett J.K."/>
            <person name="Geller-Mcgrath D.E."/>
            <person name="Sieber C.M.K."/>
            <person name="Emerson J.B."/>
            <person name="Anantharaman K."/>
            <person name="Thomas B.C."/>
            <person name="Malmstrom R."/>
            <person name="Stieglmeier M."/>
            <person name="Klingl A."/>
            <person name="Woyke T."/>
            <person name="Ryan C.M."/>
            <person name="Banfield J.F."/>
        </authorList>
    </citation>
    <scope>NUCLEOTIDE SEQUENCE [LARGE SCALE GENOMIC DNA]</scope>
</reference>
<dbReference type="AlphaFoldDB" id="A0A2H0UVY9"/>
<dbReference type="PROSITE" id="PS51084">
    <property type="entry name" value="HIT_2"/>
    <property type="match status" value="1"/>
</dbReference>
<dbReference type="Pfam" id="PF01230">
    <property type="entry name" value="HIT"/>
    <property type="match status" value="1"/>
</dbReference>
<evidence type="ECO:0000259" key="2">
    <source>
        <dbReference type="PROSITE" id="PS51084"/>
    </source>
</evidence>
<dbReference type="InterPro" id="IPR036265">
    <property type="entry name" value="HIT-like_sf"/>
</dbReference>